<comment type="similarity">
    <text evidence="4">Belongs to the mannose-6-phosphate isomerase type 1 family.</text>
</comment>
<dbReference type="Gene3D" id="1.10.441.10">
    <property type="entry name" value="Phosphomannose Isomerase, domain 2"/>
    <property type="match status" value="1"/>
</dbReference>
<dbReference type="GO" id="GO:0005829">
    <property type="term" value="C:cytosol"/>
    <property type="evidence" value="ECO:0007669"/>
    <property type="project" value="TreeGrafter"/>
</dbReference>
<dbReference type="SUPFAM" id="SSF51182">
    <property type="entry name" value="RmlC-like cupins"/>
    <property type="match status" value="1"/>
</dbReference>
<dbReference type="PIRSF" id="PIRSF001480">
    <property type="entry name" value="Mannose-6-phosphate_isomerase"/>
    <property type="match status" value="1"/>
</dbReference>
<dbReference type="KEGG" id="kpin:30175293"/>
<dbReference type="GeneID" id="30175293"/>
<keyword evidence="8 12" id="KW-0862">Zinc</keyword>
<evidence type="ECO:0000313" key="14">
    <source>
        <dbReference type="EMBL" id="WWC68065.1"/>
    </source>
</evidence>
<evidence type="ECO:0000256" key="10">
    <source>
        <dbReference type="ARBA" id="ARBA00029741"/>
    </source>
</evidence>
<dbReference type="Gene3D" id="2.60.120.10">
    <property type="entry name" value="Jelly Rolls"/>
    <property type="match status" value="2"/>
</dbReference>
<dbReference type="GO" id="GO:0005975">
    <property type="term" value="P:carbohydrate metabolic process"/>
    <property type="evidence" value="ECO:0007669"/>
    <property type="project" value="InterPro"/>
</dbReference>
<feature type="binding site" evidence="12">
    <location>
        <position position="127"/>
    </location>
    <ligand>
        <name>Zn(2+)</name>
        <dbReference type="ChEBI" id="CHEBI:29105"/>
    </ligand>
</feature>
<dbReference type="GO" id="GO:0004476">
    <property type="term" value="F:mannose-6-phosphate isomerase activity"/>
    <property type="evidence" value="ECO:0007669"/>
    <property type="project" value="UniProtKB-EC"/>
</dbReference>
<feature type="binding site" evidence="12">
    <location>
        <position position="152"/>
    </location>
    <ligand>
        <name>Zn(2+)</name>
        <dbReference type="ChEBI" id="CHEBI:29105"/>
    </ligand>
</feature>
<dbReference type="GO" id="GO:0008270">
    <property type="term" value="F:zinc ion binding"/>
    <property type="evidence" value="ECO:0007669"/>
    <property type="project" value="InterPro"/>
</dbReference>
<evidence type="ECO:0000256" key="1">
    <source>
        <dbReference type="ARBA" id="ARBA00000757"/>
    </source>
</evidence>
<evidence type="ECO:0000256" key="6">
    <source>
        <dbReference type="ARBA" id="ARBA00018236"/>
    </source>
</evidence>
<evidence type="ECO:0000313" key="15">
    <source>
        <dbReference type="Proteomes" id="UP000094020"/>
    </source>
</evidence>
<dbReference type="InterPro" id="IPR014710">
    <property type="entry name" value="RmlC-like_jellyroll"/>
</dbReference>
<dbReference type="RefSeq" id="XP_019008365.2">
    <property type="nucleotide sequence ID" value="XM_019158619.2"/>
</dbReference>
<protein>
    <recommendedName>
        <fullName evidence="6">Mannose-6-phosphate isomerase</fullName>
        <ecNumber evidence="5">5.3.1.8</ecNumber>
    </recommendedName>
    <alternativeName>
        <fullName evidence="10">Phosphohexomutase</fullName>
    </alternativeName>
    <alternativeName>
        <fullName evidence="11">Phosphomannose isomerase</fullName>
    </alternativeName>
</protein>
<name>A0AAJ8L2P8_9TREE</name>
<dbReference type="EMBL" id="CP144520">
    <property type="protein sequence ID" value="WWC68065.1"/>
    <property type="molecule type" value="Genomic_DNA"/>
</dbReference>
<feature type="domain" description="Phosphomannose isomerase type I catalytic" evidence="13">
    <location>
        <begin position="7"/>
        <end position="169"/>
    </location>
</feature>
<feature type="binding site" evidence="12">
    <location>
        <position position="125"/>
    </location>
    <ligand>
        <name>Zn(2+)</name>
        <dbReference type="ChEBI" id="CHEBI:29105"/>
    </ligand>
</feature>
<evidence type="ECO:0000256" key="8">
    <source>
        <dbReference type="ARBA" id="ARBA00022833"/>
    </source>
</evidence>
<comment type="function">
    <text evidence="2">Involved in the synthesis of the GDP-mannose and dolichol-phosphate-mannose required for a number of critical mannosyl transfer reactions.</text>
</comment>
<accession>A0AAJ8L2P8</accession>
<comment type="catalytic activity">
    <reaction evidence="1">
        <text>D-mannose 6-phosphate = D-fructose 6-phosphate</text>
        <dbReference type="Rhea" id="RHEA:12356"/>
        <dbReference type="ChEBI" id="CHEBI:58735"/>
        <dbReference type="ChEBI" id="CHEBI:61527"/>
        <dbReference type="EC" id="5.3.1.8"/>
    </reaction>
</comment>
<comment type="pathway">
    <text evidence="3">Nucleotide-sugar biosynthesis; GDP-alpha-D-mannose biosynthesis; alpha-D-mannose 1-phosphate from D-fructose 6-phosphate: step 1/2.</text>
</comment>
<evidence type="ECO:0000256" key="4">
    <source>
        <dbReference type="ARBA" id="ARBA00010772"/>
    </source>
</evidence>
<comment type="cofactor">
    <cofactor evidence="12">
        <name>Zn(2+)</name>
        <dbReference type="ChEBI" id="CHEBI:29105"/>
    </cofactor>
    <text evidence="12">Binds 1 zinc ion per subunit.</text>
</comment>
<dbReference type="InterPro" id="IPR016305">
    <property type="entry name" value="Mannose-6-P_Isomerase"/>
</dbReference>
<feature type="binding site" evidence="12">
    <location>
        <position position="297"/>
    </location>
    <ligand>
        <name>Zn(2+)</name>
        <dbReference type="ChEBI" id="CHEBI:29105"/>
    </ligand>
</feature>
<reference evidence="14" key="2">
    <citation type="submission" date="2024-02" db="EMBL/GenBank/DDBJ databases">
        <title>Comparative genomics of Cryptococcus and Kwoniella reveals pathogenesis evolution and contrasting modes of karyotype evolution via chromosome fusion or intercentromeric recombination.</title>
        <authorList>
            <person name="Coelho M.A."/>
            <person name="David-Palma M."/>
            <person name="Shea T."/>
            <person name="Bowers K."/>
            <person name="McGinley-Smith S."/>
            <person name="Mohammad A.W."/>
            <person name="Gnirke A."/>
            <person name="Yurkov A.M."/>
            <person name="Nowrousian M."/>
            <person name="Sun S."/>
            <person name="Cuomo C.A."/>
            <person name="Heitman J."/>
        </authorList>
    </citation>
    <scope>NUCLEOTIDE SEQUENCE</scope>
    <source>
        <strain evidence="14">CBS 10737</strain>
    </source>
</reference>
<evidence type="ECO:0000256" key="2">
    <source>
        <dbReference type="ARBA" id="ARBA00002564"/>
    </source>
</evidence>
<evidence type="ECO:0000256" key="9">
    <source>
        <dbReference type="ARBA" id="ARBA00023235"/>
    </source>
</evidence>
<dbReference type="NCBIfam" id="TIGR00218">
    <property type="entry name" value="manA"/>
    <property type="match status" value="1"/>
</dbReference>
<dbReference type="EC" id="5.3.1.8" evidence="5"/>
<evidence type="ECO:0000256" key="7">
    <source>
        <dbReference type="ARBA" id="ARBA00022723"/>
    </source>
</evidence>
<dbReference type="InterPro" id="IPR011051">
    <property type="entry name" value="RmlC_Cupin_sf"/>
</dbReference>
<dbReference type="InterPro" id="IPR046457">
    <property type="entry name" value="PMI_typeI_cat"/>
</dbReference>
<sequence length="454" mass="51594">MTESSGLIRLIVHPNDYPWGKIGEDSLAGRLTKNACEPEFEFKPDQPYAELWMGTHPTNPAYLYSDKSILLSKFLEENSKYLGSSKSNFQTPFTGKKGSGSENQIKGHIPFLFKVLTCKQALPLQIHPNKELAKKLHEEDPEKFPDINHKPEIAVCLSSSFLGFAHFREYNQIVQFLTKIPEIKSLSLEIQNTIENFINQPTSDNLQKVWINFSKLSDNENIVKEFSNRIEKEGIKAFKDFKGEGFNEKEKENLVKAILNSKKYYNGDSGLFSTLFFLNLVELKKDEGIYVGADGPHAWLEGEIVELMAISDNVLNVGFTPDEEKDDINLVSKIVTYKSKSPSVLKLISKEFKSKSKSLNQNTKVYKVPFEEFSILKINSNDELNFFNGPAIAIIIKGNWIINENQNEISKEGNCYFIGAGTETIWKKQNDNEQGEIWIAFYDADAPKEEVGQK</sequence>
<evidence type="ECO:0000256" key="5">
    <source>
        <dbReference type="ARBA" id="ARBA00011956"/>
    </source>
</evidence>
<dbReference type="PANTHER" id="PTHR10309:SF0">
    <property type="entry name" value="MANNOSE-6-PHOSPHATE ISOMERASE"/>
    <property type="match status" value="1"/>
</dbReference>
<evidence type="ECO:0000259" key="13">
    <source>
        <dbReference type="Pfam" id="PF20511"/>
    </source>
</evidence>
<gene>
    <name evidence="14" type="ORF">I206_101984</name>
</gene>
<keyword evidence="9 14" id="KW-0413">Isomerase</keyword>
<dbReference type="PRINTS" id="PR00714">
    <property type="entry name" value="MAN6PISMRASE"/>
</dbReference>
<keyword evidence="15" id="KW-1185">Reference proteome</keyword>
<keyword evidence="7 12" id="KW-0479">Metal-binding</keyword>
<reference evidence="14" key="1">
    <citation type="submission" date="2013-07" db="EMBL/GenBank/DDBJ databases">
        <authorList>
            <consortium name="The Broad Institute Genome Sequencing Platform"/>
            <person name="Cuomo C."/>
            <person name="Litvintseva A."/>
            <person name="Chen Y."/>
            <person name="Heitman J."/>
            <person name="Sun S."/>
            <person name="Springer D."/>
            <person name="Dromer F."/>
            <person name="Young S.K."/>
            <person name="Zeng Q."/>
            <person name="Gargeya S."/>
            <person name="Fitzgerald M."/>
            <person name="Abouelleil A."/>
            <person name="Alvarado L."/>
            <person name="Berlin A.M."/>
            <person name="Chapman S.B."/>
            <person name="Dewar J."/>
            <person name="Goldberg J."/>
            <person name="Griggs A."/>
            <person name="Gujja S."/>
            <person name="Hansen M."/>
            <person name="Howarth C."/>
            <person name="Imamovic A."/>
            <person name="Larimer J."/>
            <person name="McCowan C."/>
            <person name="Murphy C."/>
            <person name="Pearson M."/>
            <person name="Priest M."/>
            <person name="Roberts A."/>
            <person name="Saif S."/>
            <person name="Shea T."/>
            <person name="Sykes S."/>
            <person name="Wortman J."/>
            <person name="Nusbaum C."/>
            <person name="Birren B."/>
        </authorList>
    </citation>
    <scope>NUCLEOTIDE SEQUENCE</scope>
    <source>
        <strain evidence="14">CBS 10737</strain>
    </source>
</reference>
<dbReference type="CDD" id="cd07011">
    <property type="entry name" value="cupin_PMI_type_I_N"/>
    <property type="match status" value="1"/>
</dbReference>
<dbReference type="InterPro" id="IPR001250">
    <property type="entry name" value="Man6P_Isoase-1"/>
</dbReference>
<proteinExistence type="inferred from homology"/>
<organism evidence="14 15">
    <name type="scientific">Kwoniella pini CBS 10737</name>
    <dbReference type="NCBI Taxonomy" id="1296096"/>
    <lineage>
        <taxon>Eukaryota</taxon>
        <taxon>Fungi</taxon>
        <taxon>Dikarya</taxon>
        <taxon>Basidiomycota</taxon>
        <taxon>Agaricomycotina</taxon>
        <taxon>Tremellomycetes</taxon>
        <taxon>Tremellales</taxon>
        <taxon>Cryptococcaceae</taxon>
        <taxon>Kwoniella</taxon>
    </lineage>
</organism>
<dbReference type="GO" id="GO:0009298">
    <property type="term" value="P:GDP-mannose biosynthetic process"/>
    <property type="evidence" value="ECO:0007669"/>
    <property type="project" value="InterPro"/>
</dbReference>
<evidence type="ECO:0000256" key="11">
    <source>
        <dbReference type="ARBA" id="ARBA00030762"/>
    </source>
</evidence>
<dbReference type="Pfam" id="PF20511">
    <property type="entry name" value="PMI_typeI_cat"/>
    <property type="match status" value="1"/>
</dbReference>
<evidence type="ECO:0000256" key="3">
    <source>
        <dbReference type="ARBA" id="ARBA00004666"/>
    </source>
</evidence>
<dbReference type="AlphaFoldDB" id="A0AAJ8L2P8"/>
<dbReference type="Proteomes" id="UP000094020">
    <property type="component" value="Chromosome 2"/>
</dbReference>
<dbReference type="PANTHER" id="PTHR10309">
    <property type="entry name" value="MANNOSE-6-PHOSPHATE ISOMERASE"/>
    <property type="match status" value="1"/>
</dbReference>
<evidence type="ECO:0000256" key="12">
    <source>
        <dbReference type="PIRSR" id="PIRSR001480-2"/>
    </source>
</evidence>